<organism evidence="1 2">
    <name type="scientific">Tetragenococcus halophilus (strain DSM 20338 / JCM 20259 / NCIMB 9735 / NBRC 12172)</name>
    <name type="common">Pediococcus halophilus</name>
    <dbReference type="NCBI Taxonomy" id="945021"/>
    <lineage>
        <taxon>Bacteria</taxon>
        <taxon>Bacillati</taxon>
        <taxon>Bacillota</taxon>
        <taxon>Bacilli</taxon>
        <taxon>Lactobacillales</taxon>
        <taxon>Enterococcaceae</taxon>
        <taxon>Tetragenococcus</taxon>
    </lineage>
</organism>
<evidence type="ECO:0000313" key="1">
    <source>
        <dbReference type="EMBL" id="BAK94154.1"/>
    </source>
</evidence>
<evidence type="ECO:0000313" key="2">
    <source>
        <dbReference type="Proteomes" id="UP000002663"/>
    </source>
</evidence>
<name>A0AAN1SGR7_TETHN</name>
<dbReference type="KEGG" id="thl:TEH_08270"/>
<proteinExistence type="predicted"/>
<sequence>MESVDITLPNHWKGLSVYLSSITTMSDNDSLNNEDIILVASLINQNVRYFINDQDILLLKTKDKEFDAHAFKYNKVVDEDGTIHKFTPLSKFLGKKTFEATSINDVSIIGKVLCSFKGISEEIKFKQFSEEK</sequence>
<dbReference type="Proteomes" id="UP000002663">
    <property type="component" value="Chromosome"/>
</dbReference>
<accession>A0AAN1SGR7</accession>
<gene>
    <name evidence="1" type="ordered locus">TEH_08270</name>
</gene>
<protein>
    <submittedName>
        <fullName evidence="1">Uncharacterized protein</fullName>
    </submittedName>
</protein>
<dbReference type="AlphaFoldDB" id="A0AAN1SGR7"/>
<reference evidence="1 2" key="1">
    <citation type="submission" date="2011-01" db="EMBL/GenBank/DDBJ databases">
        <title>Whole genome sequence of Tetragenococcus halophilus NBRC 12172.</title>
        <authorList>
            <person name="Nakazawa H."/>
            <person name="Omata S."/>
            <person name="Koga C."/>
            <person name="Watanabe Y."/>
            <person name="Katano Y."/>
            <person name="Ito N."/>
            <person name="Tsukatani N."/>
            <person name="Ankai A."/>
            <person name="Oguchi A."/>
            <person name="Fukui S."/>
            <person name="Yashiro I."/>
            <person name="Kamata S."/>
            <person name="Hashimoto Y."/>
            <person name="Yamazaki J."/>
            <person name="Taguchi H."/>
            <person name="Tanaka A."/>
            <person name="Koyama T."/>
            <person name="Ichige A."/>
            <person name="Hanya Y."/>
            <person name="Tanikawa S."/>
            <person name="Yamazaki S."/>
            <person name="Fujita N."/>
        </authorList>
    </citation>
    <scope>NUCLEOTIDE SEQUENCE [LARGE SCALE GENOMIC DNA]</scope>
    <source>
        <strain evidence="2">DSM 20338 / JCM 20259 / NCIMB 9735 / NBRC 12172</strain>
    </source>
</reference>
<dbReference type="EMBL" id="AP012046">
    <property type="protein sequence ID" value="BAK94154.1"/>
    <property type="molecule type" value="Genomic_DNA"/>
</dbReference>
<dbReference type="RefSeq" id="WP_014124218.1">
    <property type="nucleotide sequence ID" value="NC_016052.1"/>
</dbReference>